<dbReference type="PROSITE" id="PS01136">
    <property type="entry name" value="UPF0034"/>
    <property type="match status" value="1"/>
</dbReference>
<comment type="cofactor">
    <cofactor evidence="1">
        <name>FMN</name>
        <dbReference type="ChEBI" id="CHEBI:58210"/>
    </cofactor>
</comment>
<dbReference type="STRING" id="98765.A0A2R6RIE4"/>
<keyword evidence="2" id="KW-0285">Flavoprotein</keyword>
<evidence type="ECO:0000256" key="7">
    <source>
        <dbReference type="ARBA" id="ARBA00048342"/>
    </source>
</evidence>
<dbReference type="InterPro" id="IPR013785">
    <property type="entry name" value="Aldolase_TIM"/>
</dbReference>
<dbReference type="PANTHER" id="PTHR45936">
    <property type="entry name" value="TRNA-DIHYDROURIDINE(20) SYNTHASE [NAD(P)+]-LIKE"/>
    <property type="match status" value="1"/>
</dbReference>
<evidence type="ECO:0000313" key="11">
    <source>
        <dbReference type="EMBL" id="PSS29793.1"/>
    </source>
</evidence>
<dbReference type="Gene3D" id="3.20.20.70">
    <property type="entry name" value="Aldolase class I"/>
    <property type="match status" value="1"/>
</dbReference>
<dbReference type="InterPro" id="IPR035587">
    <property type="entry name" value="DUS-like_FMN-bd"/>
</dbReference>
<evidence type="ECO:0000313" key="12">
    <source>
        <dbReference type="Proteomes" id="UP000186601"/>
    </source>
</evidence>
<evidence type="ECO:0000256" key="8">
    <source>
        <dbReference type="ARBA" id="ARBA00049447"/>
    </source>
</evidence>
<comment type="catalytic activity">
    <reaction evidence="7">
        <text>a 5,6-dihydrouridine in mRNA + NAD(+) = a uridine in mRNA + NADH + H(+)</text>
        <dbReference type="Rhea" id="RHEA:69851"/>
        <dbReference type="Rhea" id="RHEA-COMP:14658"/>
        <dbReference type="Rhea" id="RHEA-COMP:17789"/>
        <dbReference type="ChEBI" id="CHEBI:15378"/>
        <dbReference type="ChEBI" id="CHEBI:57540"/>
        <dbReference type="ChEBI" id="CHEBI:57945"/>
        <dbReference type="ChEBI" id="CHEBI:65315"/>
        <dbReference type="ChEBI" id="CHEBI:74443"/>
    </reaction>
    <physiologicalReaction direction="right-to-left" evidence="7">
        <dbReference type="Rhea" id="RHEA:69853"/>
    </physiologicalReaction>
</comment>
<name>A0A2R6RIE4_9APHY</name>
<dbReference type="GO" id="GO:0005737">
    <property type="term" value="C:cytoplasm"/>
    <property type="evidence" value="ECO:0007669"/>
    <property type="project" value="TreeGrafter"/>
</dbReference>
<dbReference type="GO" id="GO:0050660">
    <property type="term" value="F:flavin adenine dinucleotide binding"/>
    <property type="evidence" value="ECO:0007669"/>
    <property type="project" value="InterPro"/>
</dbReference>
<keyword evidence="12" id="KW-1185">Reference proteome</keyword>
<keyword evidence="3" id="KW-0288">FMN</keyword>
<dbReference type="PANTHER" id="PTHR45936:SF1">
    <property type="entry name" value="TRNA-DIHYDROURIDINE(20) SYNTHASE [NAD(P)+]-LIKE"/>
    <property type="match status" value="1"/>
</dbReference>
<organism evidence="11 12">
    <name type="scientific">Hermanssonia centrifuga</name>
    <dbReference type="NCBI Taxonomy" id="98765"/>
    <lineage>
        <taxon>Eukaryota</taxon>
        <taxon>Fungi</taxon>
        <taxon>Dikarya</taxon>
        <taxon>Basidiomycota</taxon>
        <taxon>Agaricomycotina</taxon>
        <taxon>Agaricomycetes</taxon>
        <taxon>Polyporales</taxon>
        <taxon>Meruliaceae</taxon>
        <taxon>Hermanssonia</taxon>
    </lineage>
</organism>
<dbReference type="InterPro" id="IPR018517">
    <property type="entry name" value="tRNA_hU_synthase_CS"/>
</dbReference>
<dbReference type="Proteomes" id="UP000186601">
    <property type="component" value="Unassembled WGS sequence"/>
</dbReference>
<comment type="catalytic activity">
    <reaction evidence="8">
        <text>a 5,6-dihydrouridine in mRNA + NADP(+) = a uridine in mRNA + NADPH + H(+)</text>
        <dbReference type="Rhea" id="RHEA:69855"/>
        <dbReference type="Rhea" id="RHEA-COMP:14658"/>
        <dbReference type="Rhea" id="RHEA-COMP:17789"/>
        <dbReference type="ChEBI" id="CHEBI:15378"/>
        <dbReference type="ChEBI" id="CHEBI:57783"/>
        <dbReference type="ChEBI" id="CHEBI:58349"/>
        <dbReference type="ChEBI" id="CHEBI:65315"/>
        <dbReference type="ChEBI" id="CHEBI:74443"/>
    </reaction>
    <physiologicalReaction direction="right-to-left" evidence="8">
        <dbReference type="Rhea" id="RHEA:69857"/>
    </physiologicalReaction>
</comment>
<protein>
    <recommendedName>
        <fullName evidence="10">DUS-like FMN-binding domain-containing protein</fullName>
    </recommendedName>
</protein>
<reference evidence="11 12" key="1">
    <citation type="submission" date="2018-02" db="EMBL/GenBank/DDBJ databases">
        <title>Genome sequence of the basidiomycete white-rot fungus Phlebia centrifuga.</title>
        <authorList>
            <person name="Granchi Z."/>
            <person name="Peng M."/>
            <person name="de Vries R.P."/>
            <person name="Hilden K."/>
            <person name="Makela M.R."/>
            <person name="Grigoriev I."/>
            <person name="Riley R."/>
        </authorList>
    </citation>
    <scope>NUCLEOTIDE SEQUENCE [LARGE SCALE GENOMIC DNA]</scope>
    <source>
        <strain evidence="11 12">FBCC195</strain>
    </source>
</reference>
<dbReference type="InterPro" id="IPR052582">
    <property type="entry name" value="tRNA-DUS-like"/>
</dbReference>
<gene>
    <name evidence="11" type="ORF">PHLCEN_2v2941</name>
</gene>
<dbReference type="GO" id="GO:0017150">
    <property type="term" value="F:tRNA dihydrouridine synthase activity"/>
    <property type="evidence" value="ECO:0007669"/>
    <property type="project" value="InterPro"/>
</dbReference>
<evidence type="ECO:0000259" key="10">
    <source>
        <dbReference type="Pfam" id="PF01207"/>
    </source>
</evidence>
<feature type="domain" description="DUS-like FMN-binding" evidence="10">
    <location>
        <begin position="3"/>
        <end position="155"/>
    </location>
</feature>
<dbReference type="AlphaFoldDB" id="A0A2R6RIE4"/>
<proteinExistence type="predicted"/>
<dbReference type="CDD" id="cd02801">
    <property type="entry name" value="DUS_like_FMN"/>
    <property type="match status" value="1"/>
</dbReference>
<feature type="region of interest" description="Disordered" evidence="9">
    <location>
        <begin position="276"/>
        <end position="298"/>
    </location>
</feature>
<keyword evidence="6" id="KW-0560">Oxidoreductase</keyword>
<feature type="compositionally biased region" description="Polar residues" evidence="9">
    <location>
        <begin position="322"/>
        <end position="343"/>
    </location>
</feature>
<evidence type="ECO:0000256" key="6">
    <source>
        <dbReference type="ARBA" id="ARBA00023002"/>
    </source>
</evidence>
<dbReference type="Pfam" id="PF01207">
    <property type="entry name" value="Dus"/>
    <property type="match status" value="1"/>
</dbReference>
<evidence type="ECO:0000256" key="2">
    <source>
        <dbReference type="ARBA" id="ARBA00022630"/>
    </source>
</evidence>
<evidence type="ECO:0000256" key="5">
    <source>
        <dbReference type="ARBA" id="ARBA00022694"/>
    </source>
</evidence>
<comment type="caution">
    <text evidence="11">The sequence shown here is derived from an EMBL/GenBank/DDBJ whole genome shotgun (WGS) entry which is preliminary data.</text>
</comment>
<dbReference type="GO" id="GO:0006397">
    <property type="term" value="P:mRNA processing"/>
    <property type="evidence" value="ECO:0007669"/>
    <property type="project" value="UniProtKB-KW"/>
</dbReference>
<dbReference type="OrthoDB" id="10262250at2759"/>
<dbReference type="EMBL" id="MLYV02000256">
    <property type="protein sequence ID" value="PSS29793.1"/>
    <property type="molecule type" value="Genomic_DNA"/>
</dbReference>
<sequence length="343" mass="36882">MVMQDVSGIDLNCGCPKPFSTHSGMGAALLSNPDLLCSILVALRTALPPEISVSAKIRLLPTQEETLKLVERIVNTGVNCLTVHCRTRNMRPRERALINRLKEIVEFVEKMGKGTAVIENGDCLSYEDSKRIRAITGAHSTMIATAAEANPTVFSPTPLADVESTLVPSYLRLGKYLDNHWSSTKFCAAQFNGAHIIGTKADTTAMHQQLAKAKGYDDVASVAGQWVGEQDFAEIVQAIESREGRRPIIVEAFRTPNLAASTPSVVVEAEKVENAMADGSDVDDTVKTPQNSHSPDPSVLCAPLGPANDLRVPIPAFISGQDAPTPTPSQNTEVSSFTTCKQD</sequence>
<evidence type="ECO:0000256" key="3">
    <source>
        <dbReference type="ARBA" id="ARBA00022643"/>
    </source>
</evidence>
<accession>A0A2R6RIE4</accession>
<feature type="region of interest" description="Disordered" evidence="9">
    <location>
        <begin position="317"/>
        <end position="343"/>
    </location>
</feature>
<evidence type="ECO:0000256" key="4">
    <source>
        <dbReference type="ARBA" id="ARBA00022664"/>
    </source>
</evidence>
<keyword evidence="4" id="KW-0507">mRNA processing</keyword>
<evidence type="ECO:0000256" key="9">
    <source>
        <dbReference type="SAM" id="MobiDB-lite"/>
    </source>
</evidence>
<evidence type="ECO:0000256" key="1">
    <source>
        <dbReference type="ARBA" id="ARBA00001917"/>
    </source>
</evidence>
<keyword evidence="5" id="KW-0819">tRNA processing</keyword>
<dbReference type="SUPFAM" id="SSF51395">
    <property type="entry name" value="FMN-linked oxidoreductases"/>
    <property type="match status" value="1"/>
</dbReference>